<sequence>MSSGFAYPQPIFISPIYNPAFYLSLDASGYLTYQYAQTLYLSKDDYRLTYIAGIVPGVATASKALVLDSTRSCTNIYGMTFDSGGTGIDTPGLKFGGITFDQSLYLSITQGAATASKAVVLNASKDITGLGYVSGATMNATSLVSGTAADFGALSIGGSQVISSARNLLNIGSISATDLIKSARTTSGQTFSSNCGTSVCALYSFLNGAQYLGTTSTHDFVLQSANLERMRITSTGNITITGDLTASGTITAGTLAGFLSYGNQTAITTVGPLTELGINCYNSIAYLELKGAGTAYLDGSYTRMCRFVGSNLTPCEFQIEVHNGSNGTTTNASWIGNISSTDLRFGTGNATTMILTAGGRLGLGTTTPSAPLSVVNAANFTFGAGSSTVYRLRTDSGVTESALGPIVYSVAANFGGYIACTAMAMTSDRRL</sequence>
<keyword evidence="2" id="KW-1185">Reference proteome</keyword>
<dbReference type="GeneID" id="36407256"/>
<dbReference type="GeneID" id="36398325"/>
<dbReference type="AlphaFoldDB" id="A0A0P1AW69"/>
<accession>A0A0P1AW69</accession>
<protein>
    <submittedName>
        <fullName evidence="1">Uncharacterized protein</fullName>
    </submittedName>
</protein>
<dbReference type="RefSeq" id="XP_024583032.1">
    <property type="nucleotide sequence ID" value="XM_024717543.1"/>
</dbReference>
<dbReference type="EMBL" id="CCYD01002133">
    <property type="protein sequence ID" value="CEG46663.1"/>
    <property type="molecule type" value="Genomic_DNA"/>
</dbReference>
<organism evidence="1 2">
    <name type="scientific">Plasmopara halstedii</name>
    <name type="common">Downy mildew of sunflower</name>
    <dbReference type="NCBI Taxonomy" id="4781"/>
    <lineage>
        <taxon>Eukaryota</taxon>
        <taxon>Sar</taxon>
        <taxon>Stramenopiles</taxon>
        <taxon>Oomycota</taxon>
        <taxon>Peronosporomycetes</taxon>
        <taxon>Peronosporales</taxon>
        <taxon>Peronosporaceae</taxon>
        <taxon>Plasmopara</taxon>
    </lineage>
</organism>
<dbReference type="OrthoDB" id="114608at2759"/>
<dbReference type="Proteomes" id="UP000054928">
    <property type="component" value="Unassembled WGS sequence"/>
</dbReference>
<dbReference type="EMBL" id="CCYD01000610">
    <property type="protein sequence ID" value="CEG41887.1"/>
    <property type="molecule type" value="Genomic_DNA"/>
</dbReference>
<evidence type="ECO:0000313" key="2">
    <source>
        <dbReference type="Proteomes" id="UP000054928"/>
    </source>
</evidence>
<dbReference type="RefSeq" id="XP_024578256.1">
    <property type="nucleotide sequence ID" value="XM_024727706.1"/>
</dbReference>
<evidence type="ECO:0000313" key="1">
    <source>
        <dbReference type="EMBL" id="CEG46663.1"/>
    </source>
</evidence>
<reference evidence="1" key="2">
    <citation type="submission" date="2014-09" db="EMBL/GenBank/DDBJ databases">
        <authorList>
            <person name="Magalhaes I.L.F."/>
            <person name="Oliveira U."/>
            <person name="Santos F.R."/>
            <person name="Vidigal T.H.D.A."/>
            <person name="Brescovit A.D."/>
            <person name="Santos A.J."/>
        </authorList>
    </citation>
    <scope>NUCLEOTIDE SEQUENCE [LARGE SCALE GENOMIC DNA]</scope>
</reference>
<proteinExistence type="predicted"/>
<name>A0A0P1AW69_PLAHL</name>
<reference evidence="2" key="1">
    <citation type="submission" date="2014-09" db="EMBL/GenBank/DDBJ databases">
        <authorList>
            <person name="Sharma Rahul"/>
            <person name="Thines Marco"/>
        </authorList>
    </citation>
    <scope>NUCLEOTIDE SEQUENCE [LARGE SCALE GENOMIC DNA]</scope>
</reference>